<dbReference type="KEGG" id="ehx:EMIHUDRAFT_59280"/>
<dbReference type="InterPro" id="IPR001650">
    <property type="entry name" value="Helicase_C-like"/>
</dbReference>
<dbReference type="InterPro" id="IPR050628">
    <property type="entry name" value="SNF2_RAD54_helicase_TF"/>
</dbReference>
<dbReference type="InterPro" id="IPR049730">
    <property type="entry name" value="SNF2/RAD54-like_C"/>
</dbReference>
<dbReference type="PANTHER" id="PTHR45626">
    <property type="entry name" value="TRANSCRIPTION TERMINATION FACTOR 2-RELATED"/>
    <property type="match status" value="1"/>
</dbReference>
<dbReference type="InterPro" id="IPR027417">
    <property type="entry name" value="P-loop_NTPase"/>
</dbReference>
<dbReference type="HOGENOM" id="CLU_000315_30_3_1"/>
<dbReference type="GO" id="GO:0016787">
    <property type="term" value="F:hydrolase activity"/>
    <property type="evidence" value="ECO:0007669"/>
    <property type="project" value="UniProtKB-KW"/>
</dbReference>
<dbReference type="GO" id="GO:0008094">
    <property type="term" value="F:ATP-dependent activity, acting on DNA"/>
    <property type="evidence" value="ECO:0007669"/>
    <property type="project" value="TreeGrafter"/>
</dbReference>
<dbReference type="Pfam" id="PF00271">
    <property type="entry name" value="Helicase_C"/>
    <property type="match status" value="1"/>
</dbReference>
<reference evidence="5" key="2">
    <citation type="submission" date="2024-10" db="UniProtKB">
        <authorList>
            <consortium name="EnsemblProtists"/>
        </authorList>
    </citation>
    <scope>IDENTIFICATION</scope>
</reference>
<keyword evidence="3" id="KW-0067">ATP-binding</keyword>
<keyword evidence="2" id="KW-0378">Hydrolase</keyword>
<sequence length="64" mass="7074">VLVVTLRVGAVGMTLTSANRVYLFEPAFNPAAEVQAAGRIHRLGQTKDVLVTRFVYRDSIEENI</sequence>
<dbReference type="Gene3D" id="3.40.50.300">
    <property type="entry name" value="P-loop containing nucleotide triphosphate hydrolases"/>
    <property type="match status" value="1"/>
</dbReference>
<dbReference type="CDD" id="cd18793">
    <property type="entry name" value="SF2_C_SNF"/>
    <property type="match status" value="1"/>
</dbReference>
<dbReference type="EnsemblProtists" id="EOD22845">
    <property type="protein sequence ID" value="EOD22845"/>
    <property type="gene ID" value="EMIHUDRAFT_59280"/>
</dbReference>
<dbReference type="RefSeq" id="XP_005775274.1">
    <property type="nucleotide sequence ID" value="XM_005775217.1"/>
</dbReference>
<reference evidence="6" key="1">
    <citation type="journal article" date="2013" name="Nature">
        <title>Pan genome of the phytoplankton Emiliania underpins its global distribution.</title>
        <authorList>
            <person name="Read B.A."/>
            <person name="Kegel J."/>
            <person name="Klute M.J."/>
            <person name="Kuo A."/>
            <person name="Lefebvre S.C."/>
            <person name="Maumus F."/>
            <person name="Mayer C."/>
            <person name="Miller J."/>
            <person name="Monier A."/>
            <person name="Salamov A."/>
            <person name="Young J."/>
            <person name="Aguilar M."/>
            <person name="Claverie J.M."/>
            <person name="Frickenhaus S."/>
            <person name="Gonzalez K."/>
            <person name="Herman E.K."/>
            <person name="Lin Y.C."/>
            <person name="Napier J."/>
            <person name="Ogata H."/>
            <person name="Sarno A.F."/>
            <person name="Shmutz J."/>
            <person name="Schroeder D."/>
            <person name="de Vargas C."/>
            <person name="Verret F."/>
            <person name="von Dassow P."/>
            <person name="Valentin K."/>
            <person name="Van de Peer Y."/>
            <person name="Wheeler G."/>
            <person name="Dacks J.B."/>
            <person name="Delwiche C.F."/>
            <person name="Dyhrman S.T."/>
            <person name="Glockner G."/>
            <person name="John U."/>
            <person name="Richards T."/>
            <person name="Worden A.Z."/>
            <person name="Zhang X."/>
            <person name="Grigoriev I.V."/>
            <person name="Allen A.E."/>
            <person name="Bidle K."/>
            <person name="Borodovsky M."/>
            <person name="Bowler C."/>
            <person name="Brownlee C."/>
            <person name="Cock J.M."/>
            <person name="Elias M."/>
            <person name="Gladyshev V.N."/>
            <person name="Groth M."/>
            <person name="Guda C."/>
            <person name="Hadaegh A."/>
            <person name="Iglesias-Rodriguez M.D."/>
            <person name="Jenkins J."/>
            <person name="Jones B.M."/>
            <person name="Lawson T."/>
            <person name="Leese F."/>
            <person name="Lindquist E."/>
            <person name="Lobanov A."/>
            <person name="Lomsadze A."/>
            <person name="Malik S.B."/>
            <person name="Marsh M.E."/>
            <person name="Mackinder L."/>
            <person name="Mock T."/>
            <person name="Mueller-Roeber B."/>
            <person name="Pagarete A."/>
            <person name="Parker M."/>
            <person name="Probert I."/>
            <person name="Quesneville H."/>
            <person name="Raines C."/>
            <person name="Rensing S.A."/>
            <person name="Riano-Pachon D.M."/>
            <person name="Richier S."/>
            <person name="Rokitta S."/>
            <person name="Shiraiwa Y."/>
            <person name="Soanes D.M."/>
            <person name="van der Giezen M."/>
            <person name="Wahlund T.M."/>
            <person name="Williams B."/>
            <person name="Wilson W."/>
            <person name="Wolfe G."/>
            <person name="Wurch L.L."/>
        </authorList>
    </citation>
    <scope>NUCLEOTIDE SEQUENCE</scope>
</reference>
<dbReference type="PaxDb" id="2903-EOD22845"/>
<organism evidence="5 6">
    <name type="scientific">Emiliania huxleyi (strain CCMP1516)</name>
    <dbReference type="NCBI Taxonomy" id="280463"/>
    <lineage>
        <taxon>Eukaryota</taxon>
        <taxon>Haptista</taxon>
        <taxon>Haptophyta</taxon>
        <taxon>Prymnesiophyceae</taxon>
        <taxon>Isochrysidales</taxon>
        <taxon>Noelaerhabdaceae</taxon>
        <taxon>Emiliania</taxon>
    </lineage>
</organism>
<dbReference type="STRING" id="2903.R1E7X2"/>
<name>A0A0D3JH60_EMIH1</name>
<dbReference type="SUPFAM" id="SSF52540">
    <property type="entry name" value="P-loop containing nucleoside triphosphate hydrolases"/>
    <property type="match status" value="1"/>
</dbReference>
<feature type="domain" description="Helicase C-terminal" evidence="4">
    <location>
        <begin position="3"/>
        <end position="44"/>
    </location>
</feature>
<keyword evidence="1" id="KW-0547">Nucleotide-binding</keyword>
<keyword evidence="6" id="KW-1185">Reference proteome</keyword>
<accession>A0A0D3JH60</accession>
<dbReference type="GO" id="GO:0006281">
    <property type="term" value="P:DNA repair"/>
    <property type="evidence" value="ECO:0007669"/>
    <property type="project" value="TreeGrafter"/>
</dbReference>
<evidence type="ECO:0000256" key="2">
    <source>
        <dbReference type="ARBA" id="ARBA00022801"/>
    </source>
</evidence>
<evidence type="ECO:0000259" key="4">
    <source>
        <dbReference type="Pfam" id="PF00271"/>
    </source>
</evidence>
<evidence type="ECO:0000313" key="5">
    <source>
        <dbReference type="EnsemblProtists" id="EOD22845"/>
    </source>
</evidence>
<evidence type="ECO:0000256" key="3">
    <source>
        <dbReference type="ARBA" id="ARBA00022840"/>
    </source>
</evidence>
<evidence type="ECO:0000256" key="1">
    <source>
        <dbReference type="ARBA" id="ARBA00022741"/>
    </source>
</evidence>
<proteinExistence type="predicted"/>
<dbReference type="eggNOG" id="KOG1001">
    <property type="taxonomic scope" value="Eukaryota"/>
</dbReference>
<dbReference type="GeneID" id="17268392"/>
<dbReference type="GO" id="GO:0005634">
    <property type="term" value="C:nucleus"/>
    <property type="evidence" value="ECO:0007669"/>
    <property type="project" value="TreeGrafter"/>
</dbReference>
<protein>
    <recommendedName>
        <fullName evidence="4">Helicase C-terminal domain-containing protein</fullName>
    </recommendedName>
</protein>
<dbReference type="Proteomes" id="UP000013827">
    <property type="component" value="Unassembled WGS sequence"/>
</dbReference>
<evidence type="ECO:0000313" key="6">
    <source>
        <dbReference type="Proteomes" id="UP000013827"/>
    </source>
</evidence>
<dbReference type="GO" id="GO:0005524">
    <property type="term" value="F:ATP binding"/>
    <property type="evidence" value="ECO:0007669"/>
    <property type="project" value="UniProtKB-KW"/>
</dbReference>
<dbReference type="AlphaFoldDB" id="A0A0D3JH60"/>
<dbReference type="OMA" id="WNASVED"/>